<accession>Q2CA68</accession>
<gene>
    <name evidence="1" type="ORF">OG2516_13856</name>
</gene>
<dbReference type="HOGENOM" id="CLU_161196_2_0_5"/>
<dbReference type="PANTHER" id="PTHR39324">
    <property type="entry name" value="CALCIUM DODECIN"/>
    <property type="match status" value="1"/>
</dbReference>
<dbReference type="EMBL" id="AAOT01000059">
    <property type="protein sequence ID" value="EAR49577.1"/>
    <property type="molecule type" value="Genomic_DNA"/>
</dbReference>
<evidence type="ECO:0008006" key="3">
    <source>
        <dbReference type="Google" id="ProtNLM"/>
    </source>
</evidence>
<protein>
    <recommendedName>
        <fullName evidence="3">Dodecin</fullName>
    </recommendedName>
</protein>
<dbReference type="Proteomes" id="UP000003635">
    <property type="component" value="Unassembled WGS sequence"/>
</dbReference>
<dbReference type="RefSeq" id="WP_007256287.1">
    <property type="nucleotide sequence ID" value="NZ_CH724108.1"/>
</dbReference>
<dbReference type="SUPFAM" id="SSF89807">
    <property type="entry name" value="Dodecin-like"/>
    <property type="match status" value="1"/>
</dbReference>
<evidence type="ECO:0000313" key="1">
    <source>
        <dbReference type="EMBL" id="EAR49577.1"/>
    </source>
</evidence>
<dbReference type="STRING" id="314256.OG2516_13856"/>
<dbReference type="eggNOG" id="COG3360">
    <property type="taxonomic scope" value="Bacteria"/>
</dbReference>
<proteinExistence type="predicted"/>
<dbReference type="InterPro" id="IPR036694">
    <property type="entry name" value="Dodecin-like_sf"/>
</dbReference>
<dbReference type="InterPro" id="IPR025543">
    <property type="entry name" value="Dodecin-like"/>
</dbReference>
<dbReference type="Pfam" id="PF07311">
    <property type="entry name" value="Dodecin"/>
    <property type="match status" value="1"/>
</dbReference>
<sequence>MSVAKVTEIIAESNSSFDDAVKQGIARASKTLKNVKGAWVNDQTVEVTDGEITAYRVALKVTFILND</sequence>
<evidence type="ECO:0000313" key="2">
    <source>
        <dbReference type="Proteomes" id="UP000003635"/>
    </source>
</evidence>
<dbReference type="InterPro" id="IPR009923">
    <property type="entry name" value="Dodecin"/>
</dbReference>
<keyword evidence="2" id="KW-1185">Reference proteome</keyword>
<dbReference type="PANTHER" id="PTHR39324:SF1">
    <property type="entry name" value="CALCIUM DODECIN"/>
    <property type="match status" value="1"/>
</dbReference>
<comment type="caution">
    <text evidence="1">The sequence shown here is derived from an EMBL/GenBank/DDBJ whole genome shotgun (WGS) entry which is preliminary data.</text>
</comment>
<dbReference type="AlphaFoldDB" id="Q2CA68"/>
<dbReference type="Gene3D" id="3.30.1660.10">
    <property type="entry name" value="Flavin-binding protein dodecin"/>
    <property type="match status" value="1"/>
</dbReference>
<name>Q2CA68_OCEGH</name>
<dbReference type="OrthoDB" id="9805449at2"/>
<reference evidence="1 2" key="1">
    <citation type="journal article" date="2010" name="J. Bacteriol.">
        <title>Genome sequences of Oceanicola granulosus HTCC2516(T) and Oceanicola batsensis HTCC2597(TDelta).</title>
        <authorList>
            <person name="Thrash J.C."/>
            <person name="Cho J.C."/>
            <person name="Vergin K.L."/>
            <person name="Giovannoni S.J."/>
        </authorList>
    </citation>
    <scope>NUCLEOTIDE SEQUENCE [LARGE SCALE GENOMIC DNA]</scope>
    <source>
        <strain evidence="2">ATCC BAA-861 / DSM 15982 / KCTC 12143 / HTCC2516</strain>
    </source>
</reference>
<organism evidence="1 2">
    <name type="scientific">Oceanicola granulosus (strain ATCC BAA-861 / DSM 15982 / KCTC 12143 / HTCC2516)</name>
    <dbReference type="NCBI Taxonomy" id="314256"/>
    <lineage>
        <taxon>Bacteria</taxon>
        <taxon>Pseudomonadati</taxon>
        <taxon>Pseudomonadota</taxon>
        <taxon>Alphaproteobacteria</taxon>
        <taxon>Rhodobacterales</taxon>
        <taxon>Roseobacteraceae</taxon>
        <taxon>Oceanicola</taxon>
    </lineage>
</organism>